<gene>
    <name evidence="5" type="ORF">R2601_02078</name>
</gene>
<dbReference type="InterPro" id="IPR036188">
    <property type="entry name" value="FAD/NAD-bd_sf"/>
</dbReference>
<protein>
    <submittedName>
        <fullName evidence="5">OPINE OXIDASE SUBUNIT A</fullName>
    </submittedName>
</protein>
<dbReference type="Pfam" id="PF07992">
    <property type="entry name" value="Pyr_redox_2"/>
    <property type="match status" value="1"/>
</dbReference>
<dbReference type="PRINTS" id="PR00368">
    <property type="entry name" value="FADPNR"/>
</dbReference>
<dbReference type="EMBL" id="AATQ01000001">
    <property type="protein sequence ID" value="EAU48322.1"/>
    <property type="molecule type" value="Genomic_DNA"/>
</dbReference>
<dbReference type="InterPro" id="IPR041854">
    <property type="entry name" value="BFD-like_2Fe2S-bd_dom_sf"/>
</dbReference>
<dbReference type="HOGENOM" id="CLU_030705_1_0_5"/>
<feature type="domain" description="SoxA A3" evidence="4">
    <location>
        <begin position="400"/>
        <end position="452"/>
    </location>
</feature>
<keyword evidence="1" id="KW-0560">Oxidoreductase</keyword>
<name>Q0FX80_SALBH</name>
<dbReference type="InterPro" id="IPR041117">
    <property type="entry name" value="SoxA_A3"/>
</dbReference>
<feature type="region of interest" description="Disordered" evidence="2">
    <location>
        <begin position="430"/>
        <end position="465"/>
    </location>
</feature>
<evidence type="ECO:0000256" key="2">
    <source>
        <dbReference type="SAM" id="MobiDB-lite"/>
    </source>
</evidence>
<evidence type="ECO:0000313" key="6">
    <source>
        <dbReference type="Proteomes" id="UP000006230"/>
    </source>
</evidence>
<organism evidence="5 6">
    <name type="scientific">Salipiger bermudensis (strain DSM 26914 / JCM 13377 / KCTC 12554 / HTCC2601)</name>
    <name type="common">Pelagibaca bermudensis</name>
    <dbReference type="NCBI Taxonomy" id="314265"/>
    <lineage>
        <taxon>Bacteria</taxon>
        <taxon>Pseudomonadati</taxon>
        <taxon>Pseudomonadota</taxon>
        <taxon>Alphaproteobacteria</taxon>
        <taxon>Rhodobacterales</taxon>
        <taxon>Roseobacteraceae</taxon>
        <taxon>Salipiger</taxon>
    </lineage>
</organism>
<dbReference type="Gene3D" id="3.50.50.60">
    <property type="entry name" value="FAD/NAD(P)-binding domain"/>
    <property type="match status" value="2"/>
</dbReference>
<dbReference type="AlphaFoldDB" id="Q0FX80"/>
<dbReference type="Gene3D" id="3.40.50.720">
    <property type="entry name" value="NAD(P)-binding Rossmann-like Domain"/>
    <property type="match status" value="1"/>
</dbReference>
<dbReference type="PANTHER" id="PTHR42949:SF3">
    <property type="entry name" value="ANAEROBIC GLYCEROL-3-PHOSPHATE DEHYDROGENASE SUBUNIT B"/>
    <property type="match status" value="1"/>
</dbReference>
<dbReference type="eggNOG" id="COG1251">
    <property type="taxonomic scope" value="Bacteria"/>
</dbReference>
<dbReference type="Proteomes" id="UP000006230">
    <property type="component" value="Unassembled WGS sequence"/>
</dbReference>
<proteinExistence type="predicted"/>
<evidence type="ECO:0000259" key="3">
    <source>
        <dbReference type="Pfam" id="PF07992"/>
    </source>
</evidence>
<dbReference type="PANTHER" id="PTHR42949">
    <property type="entry name" value="ANAEROBIC GLYCEROL-3-PHOSPHATE DEHYDROGENASE SUBUNIT B"/>
    <property type="match status" value="1"/>
</dbReference>
<dbReference type="SUPFAM" id="SSF51905">
    <property type="entry name" value="FAD/NAD(P)-binding domain"/>
    <property type="match status" value="1"/>
</dbReference>
<dbReference type="PIRSF" id="PIRSF037495">
    <property type="entry name" value="Opine_OX_OoxA/HcnB"/>
    <property type="match status" value="1"/>
</dbReference>
<dbReference type="STRING" id="314265.R2601_02078"/>
<dbReference type="InterPro" id="IPR051691">
    <property type="entry name" value="Metab_Enz_Cyan_OpOx_G3PDH"/>
</dbReference>
<dbReference type="Pfam" id="PF17806">
    <property type="entry name" value="SO_alpha_A3"/>
    <property type="match status" value="1"/>
</dbReference>
<evidence type="ECO:0000313" key="5">
    <source>
        <dbReference type="EMBL" id="EAU48322.1"/>
    </source>
</evidence>
<evidence type="ECO:0000256" key="1">
    <source>
        <dbReference type="ARBA" id="ARBA00023002"/>
    </source>
</evidence>
<evidence type="ECO:0000259" key="4">
    <source>
        <dbReference type="Pfam" id="PF17806"/>
    </source>
</evidence>
<dbReference type="PRINTS" id="PR00469">
    <property type="entry name" value="PNDRDTASEII"/>
</dbReference>
<sequence length="465" mass="48787">MAGALRMSRVLIAGAGPAGIRAAETLAGAGLHPVVVDEAARAGGQIYRRPPVGFTRPPEKLYGSEAAKARALHGSFDALVAEGRITHLPGRSVLALRDGVAYVLGEAREEIRHDRLILATGATDRLAPVPGWQAGGVYSLGAAQIALKTQGVALGRRIVLAGTGPLLTLLASQLQAAGAQVAAVLDTAPLRAQLTGGVGMALARPLVTLRGLRLRVGLGRIYHAGVTLERIETDESGPTAMVWCDARGRRHETRCDMVGLGWHLRADGTLADIAGARFDWDRAFHQWLPRADALGRAGEGLYLAGDGLRILGADGAELAGQVAAIACLQDLGLPHPEPAPLLRQLARMRRFAEAMACAFPWPDEAIGRLPDDTVICRCEGVRAGDLRNTLPLSGPEANRAKSLGRVGMGRCQGRYCQLAGAEIIAAASGRPPSEVGRLRAQPPARPAPVGAWLSEAPTECEAEAE</sequence>
<dbReference type="Gene3D" id="1.10.10.1100">
    <property type="entry name" value="BFD-like [2Fe-2S]-binding domain"/>
    <property type="match status" value="1"/>
</dbReference>
<dbReference type="InterPro" id="IPR017224">
    <property type="entry name" value="Opine_Oxase_asu/HCN_bsu"/>
</dbReference>
<accession>Q0FX80</accession>
<reference evidence="5 6" key="1">
    <citation type="journal article" date="2010" name="J. Bacteriol.">
        <title>Genome sequences of Pelagibaca bermudensis HTCC2601T and Maritimibacter alkaliphilus HTCC2654T, the type strains of two marine Roseobacter genera.</title>
        <authorList>
            <person name="Thrash J.C."/>
            <person name="Cho J.C."/>
            <person name="Ferriera S."/>
            <person name="Johnson J."/>
            <person name="Vergin K.L."/>
            <person name="Giovannoni S.J."/>
        </authorList>
    </citation>
    <scope>NUCLEOTIDE SEQUENCE [LARGE SCALE GENOMIC DNA]</scope>
    <source>
        <strain evidence="6">DSM 26914 / JCM 13377 / KCTC 12554 / HTCC2601</strain>
    </source>
</reference>
<dbReference type="GO" id="GO:0016491">
    <property type="term" value="F:oxidoreductase activity"/>
    <property type="evidence" value="ECO:0007669"/>
    <property type="project" value="UniProtKB-KW"/>
</dbReference>
<feature type="domain" description="FAD/NAD(P)-binding" evidence="3">
    <location>
        <begin position="9"/>
        <end position="188"/>
    </location>
</feature>
<keyword evidence="6" id="KW-1185">Reference proteome</keyword>
<dbReference type="InterPro" id="IPR023753">
    <property type="entry name" value="FAD/NAD-binding_dom"/>
</dbReference>
<dbReference type="eggNOG" id="COG0446">
    <property type="taxonomic scope" value="Bacteria"/>
</dbReference>
<comment type="caution">
    <text evidence="5">The sequence shown here is derived from an EMBL/GenBank/DDBJ whole genome shotgun (WGS) entry which is preliminary data.</text>
</comment>